<proteinExistence type="predicted"/>
<dbReference type="Proteomes" id="UP000014160">
    <property type="component" value="Unassembled WGS sequence"/>
</dbReference>
<dbReference type="PATRIC" id="fig|1158614.3.peg.2448"/>
<dbReference type="Proteomes" id="UP000013750">
    <property type="component" value="Unassembled WGS sequence"/>
</dbReference>
<accession>R2VC96</accession>
<keyword evidence="5" id="KW-1185">Reference proteome</keyword>
<dbReference type="GO" id="GO:0005737">
    <property type="term" value="C:cytoplasm"/>
    <property type="evidence" value="ECO:0007669"/>
    <property type="project" value="TreeGrafter"/>
</dbReference>
<comment type="caution">
    <text evidence="2">The sequence shown here is derived from an EMBL/GenBank/DDBJ whole genome shotgun (WGS) entry which is preliminary data.</text>
</comment>
<evidence type="ECO:0000259" key="1">
    <source>
        <dbReference type="Pfam" id="PF01965"/>
    </source>
</evidence>
<evidence type="ECO:0000313" key="5">
    <source>
        <dbReference type="Proteomes" id="UP000014160"/>
    </source>
</evidence>
<feature type="domain" description="DJ-1/PfpI" evidence="1">
    <location>
        <begin position="2"/>
        <end position="159"/>
    </location>
</feature>
<dbReference type="eggNOG" id="COG0693">
    <property type="taxonomic scope" value="Bacteria"/>
</dbReference>
<organism evidence="2 4">
    <name type="scientific">Enterococcus gilvus ATCC BAA-350</name>
    <dbReference type="NCBI Taxonomy" id="1158614"/>
    <lineage>
        <taxon>Bacteria</taxon>
        <taxon>Bacillati</taxon>
        <taxon>Bacillota</taxon>
        <taxon>Bacilli</taxon>
        <taxon>Lactobacillales</taxon>
        <taxon>Enterococcaceae</taxon>
        <taxon>Enterococcus</taxon>
    </lineage>
</organism>
<dbReference type="InterPro" id="IPR029062">
    <property type="entry name" value="Class_I_gatase-like"/>
</dbReference>
<dbReference type="PANTHER" id="PTHR48094:SF19">
    <property type="entry name" value="DJ-1_PFPI DOMAIN-CONTAINING PROTEIN"/>
    <property type="match status" value="1"/>
</dbReference>
<evidence type="ECO:0000313" key="3">
    <source>
        <dbReference type="EMBL" id="EOW82211.1"/>
    </source>
</evidence>
<dbReference type="Pfam" id="PF01965">
    <property type="entry name" value="DJ-1_PfpI"/>
    <property type="match status" value="1"/>
</dbReference>
<dbReference type="SUPFAM" id="SSF52317">
    <property type="entry name" value="Class I glutamine amidotransferase-like"/>
    <property type="match status" value="1"/>
</dbReference>
<dbReference type="PANTHER" id="PTHR48094">
    <property type="entry name" value="PROTEIN/NUCLEIC ACID DEGLYCASE DJ-1-RELATED"/>
    <property type="match status" value="1"/>
</dbReference>
<dbReference type="EMBL" id="AJDQ01000008">
    <property type="protein sequence ID" value="EOI55246.1"/>
    <property type="molecule type" value="Genomic_DNA"/>
</dbReference>
<dbReference type="HOGENOM" id="CLU_000445_44_5_9"/>
<dbReference type="Gene3D" id="3.40.50.880">
    <property type="match status" value="1"/>
</dbReference>
<evidence type="ECO:0000313" key="4">
    <source>
        <dbReference type="Proteomes" id="UP000013750"/>
    </source>
</evidence>
<name>R2VC96_9ENTE</name>
<dbReference type="OrthoDB" id="6003696at2"/>
<dbReference type="InterPro" id="IPR050325">
    <property type="entry name" value="Prot/Nucl_acid_deglycase"/>
</dbReference>
<dbReference type="RefSeq" id="WP_010780827.1">
    <property type="nucleotide sequence ID" value="NZ_ASWH01000001.1"/>
</dbReference>
<reference evidence="3 5" key="2">
    <citation type="submission" date="2013-03" db="EMBL/GenBank/DDBJ databases">
        <title>The Genome Sequence of Enterococcus gilvus ATCC BAA-350 (PacBio/Illumina hybrid assembly).</title>
        <authorList>
            <consortium name="The Broad Institute Genomics Platform"/>
            <consortium name="The Broad Institute Genome Sequencing Center for Infectious Disease"/>
            <person name="Earl A."/>
            <person name="Russ C."/>
            <person name="Gilmore M."/>
            <person name="Surin D."/>
            <person name="Walker B."/>
            <person name="Young S."/>
            <person name="Zeng Q."/>
            <person name="Gargeya S."/>
            <person name="Fitzgerald M."/>
            <person name="Haas B."/>
            <person name="Abouelleil A."/>
            <person name="Allen A.W."/>
            <person name="Alvarado L."/>
            <person name="Arachchi H.M."/>
            <person name="Berlin A.M."/>
            <person name="Chapman S.B."/>
            <person name="Gainer-Dewar J."/>
            <person name="Goldberg J."/>
            <person name="Griggs A."/>
            <person name="Gujja S."/>
            <person name="Hansen M."/>
            <person name="Howarth C."/>
            <person name="Imamovic A."/>
            <person name="Ireland A."/>
            <person name="Larimer J."/>
            <person name="McCowan C."/>
            <person name="Murphy C."/>
            <person name="Pearson M."/>
            <person name="Poon T.W."/>
            <person name="Priest M."/>
            <person name="Roberts A."/>
            <person name="Saif S."/>
            <person name="Shea T."/>
            <person name="Sisk P."/>
            <person name="Sykes S."/>
            <person name="Wortman J."/>
            <person name="Nusbaum C."/>
            <person name="Birren B."/>
        </authorList>
    </citation>
    <scope>NUCLEOTIDE SEQUENCE [LARGE SCALE GENOMIC DNA]</scope>
    <source>
        <strain evidence="3 5">ATCC BAA-350</strain>
    </source>
</reference>
<sequence>MKTALFVLFDHYADWEAAYLMSLLNQRENWQVRTASNLPQVKSIGGLQTNVDFNFSQIESNFDLLVLIGGHSWSIQSQALYQIIEKQMDRQLPLAAICGSVDYLAQHGFLEGYMHTGNARFLWRDFPNYQMPENFLEKQAVCDRNLVTANGTAVLDFTEFALHLVGDSFIEAKRAVDFYRLGYYGYQKRYRDFLTQKNDS</sequence>
<dbReference type="EMBL" id="ASWH01000001">
    <property type="protein sequence ID" value="EOW82211.1"/>
    <property type="molecule type" value="Genomic_DNA"/>
</dbReference>
<protein>
    <recommendedName>
        <fullName evidence="1">DJ-1/PfpI domain-containing protein</fullName>
    </recommendedName>
</protein>
<gene>
    <name evidence="3" type="ORF">I592_01514</name>
    <name evidence="2" type="ORF">UKC_02452</name>
</gene>
<dbReference type="InterPro" id="IPR002818">
    <property type="entry name" value="DJ-1/PfpI"/>
</dbReference>
<dbReference type="AlphaFoldDB" id="R2VC96"/>
<reference evidence="2 4" key="1">
    <citation type="submission" date="2013-02" db="EMBL/GenBank/DDBJ databases">
        <title>The Genome Sequence of Enterococcus gilvus ATCC BAA-350.</title>
        <authorList>
            <consortium name="The Broad Institute Genome Sequencing Platform"/>
            <consortium name="The Broad Institute Genome Sequencing Center for Infectious Disease"/>
            <person name="Earl A.M."/>
            <person name="Gilmore M.S."/>
            <person name="Lebreton F."/>
            <person name="Walker B."/>
            <person name="Young S.K."/>
            <person name="Zeng Q."/>
            <person name="Gargeya S."/>
            <person name="Fitzgerald M."/>
            <person name="Haas B."/>
            <person name="Abouelleil A."/>
            <person name="Alvarado L."/>
            <person name="Arachchi H.M."/>
            <person name="Berlin A.M."/>
            <person name="Chapman S.B."/>
            <person name="Dewar J."/>
            <person name="Goldberg J."/>
            <person name="Griggs A."/>
            <person name="Gujja S."/>
            <person name="Hansen M."/>
            <person name="Howarth C."/>
            <person name="Imamovic A."/>
            <person name="Larimer J."/>
            <person name="McCowan C."/>
            <person name="Murphy C."/>
            <person name="Neiman D."/>
            <person name="Pearson M."/>
            <person name="Priest M."/>
            <person name="Roberts A."/>
            <person name="Saif S."/>
            <person name="Shea T."/>
            <person name="Sisk P."/>
            <person name="Sykes S."/>
            <person name="Wortman J."/>
            <person name="Nusbaum C."/>
            <person name="Birren B."/>
        </authorList>
    </citation>
    <scope>NUCLEOTIDE SEQUENCE [LARGE SCALE GENOMIC DNA]</scope>
    <source>
        <strain evidence="2 4">ATCC BAA-350</strain>
    </source>
</reference>
<evidence type="ECO:0000313" key="2">
    <source>
        <dbReference type="EMBL" id="EOI55246.1"/>
    </source>
</evidence>